<accession>A0A0A9CBP6</accession>
<dbReference type="EMBL" id="GBRH01224904">
    <property type="protein sequence ID" value="JAD72991.1"/>
    <property type="molecule type" value="Transcribed_RNA"/>
</dbReference>
<organism evidence="2">
    <name type="scientific">Arundo donax</name>
    <name type="common">Giant reed</name>
    <name type="synonym">Donax arundinaceus</name>
    <dbReference type="NCBI Taxonomy" id="35708"/>
    <lineage>
        <taxon>Eukaryota</taxon>
        <taxon>Viridiplantae</taxon>
        <taxon>Streptophyta</taxon>
        <taxon>Embryophyta</taxon>
        <taxon>Tracheophyta</taxon>
        <taxon>Spermatophyta</taxon>
        <taxon>Magnoliopsida</taxon>
        <taxon>Liliopsida</taxon>
        <taxon>Poales</taxon>
        <taxon>Poaceae</taxon>
        <taxon>PACMAD clade</taxon>
        <taxon>Arundinoideae</taxon>
        <taxon>Arundineae</taxon>
        <taxon>Arundo</taxon>
    </lineage>
</organism>
<feature type="region of interest" description="Disordered" evidence="1">
    <location>
        <begin position="31"/>
        <end position="59"/>
    </location>
</feature>
<evidence type="ECO:0000313" key="2">
    <source>
        <dbReference type="EMBL" id="JAD72991.1"/>
    </source>
</evidence>
<protein>
    <submittedName>
        <fullName evidence="2">Uncharacterized protein</fullName>
    </submittedName>
</protein>
<evidence type="ECO:0000256" key="1">
    <source>
        <dbReference type="SAM" id="MobiDB-lite"/>
    </source>
</evidence>
<reference evidence="2" key="2">
    <citation type="journal article" date="2015" name="Data Brief">
        <title>Shoot transcriptome of the giant reed, Arundo donax.</title>
        <authorList>
            <person name="Barrero R.A."/>
            <person name="Guerrero F.D."/>
            <person name="Moolhuijzen P."/>
            <person name="Goolsby J.A."/>
            <person name="Tidwell J."/>
            <person name="Bellgard S.E."/>
            <person name="Bellgard M.I."/>
        </authorList>
    </citation>
    <scope>NUCLEOTIDE SEQUENCE</scope>
    <source>
        <tissue evidence="2">Shoot tissue taken approximately 20 cm above the soil surface</tissue>
    </source>
</reference>
<sequence>MAPVSAFPWRRSSAMWSQRFHMEVGRTPERAFPARSRAESAGALPSSRGTGPERELAVR</sequence>
<reference evidence="2" key="1">
    <citation type="submission" date="2014-09" db="EMBL/GenBank/DDBJ databases">
        <authorList>
            <person name="Magalhaes I.L.F."/>
            <person name="Oliveira U."/>
            <person name="Santos F.R."/>
            <person name="Vidigal T.H.D.A."/>
            <person name="Brescovit A.D."/>
            <person name="Santos A.J."/>
        </authorList>
    </citation>
    <scope>NUCLEOTIDE SEQUENCE</scope>
    <source>
        <tissue evidence="2">Shoot tissue taken approximately 20 cm above the soil surface</tissue>
    </source>
</reference>
<dbReference type="AlphaFoldDB" id="A0A0A9CBP6"/>
<proteinExistence type="predicted"/>
<name>A0A0A9CBP6_ARUDO</name>